<comment type="caution">
    <text evidence="2">The sequence shown here is derived from an EMBL/GenBank/DDBJ whole genome shotgun (WGS) entry which is preliminary data.</text>
</comment>
<evidence type="ECO:0000313" key="3">
    <source>
        <dbReference type="Proteomes" id="UP000256763"/>
    </source>
</evidence>
<dbReference type="Pfam" id="PF20249">
    <property type="entry name" value="VasX_N"/>
    <property type="match status" value="1"/>
</dbReference>
<dbReference type="EMBL" id="NFZW01000013">
    <property type="protein sequence ID" value="RFA35187.1"/>
    <property type="molecule type" value="Genomic_DNA"/>
</dbReference>
<proteinExistence type="predicted"/>
<gene>
    <name evidence="2" type="ORF">CAL65_13880</name>
</gene>
<sequence>MVDLNDLEIRSARYEGDDTLVLTLDWAQYVTLFPLRYGLVDKAQAARTIASPYGVALQSGALGPRSLRDGYLYIVEHHNRDGMSPTPEEGMHEYRISEGELTPLMLGAHAVDADERDEAVAEATPILRFRRDHVLFVTFSEVQWSAKKCRQVLEDVGERRRVMQKVDMRAALSEQRARHLATLNQAQRWVDELTQYAPALGGGESPDDGPNEAPALTLVDPAGLGETLPERRHSEAALLLVRDDLGLLRDLADYQDAVTEWVEAWAGDSERERRYLIGSLIESLYLVDQKGLLARSDDPRFQALLDETTAEQREGIFEYLTVHGEQNRDGFYDWRRRAAFVGFSPITAFPGIRETFWDAKDVREADKALQEVLGEELYARHKPTIDAYADELQALLFGARFGQLGLAQLIKRQEMEAFCTVSALSSRAGTGCLTASPKTVSA</sequence>
<dbReference type="CDD" id="cd20708">
    <property type="entry name" value="MIX_IV"/>
    <property type="match status" value="1"/>
</dbReference>
<keyword evidence="3" id="KW-1185">Reference proteome</keyword>
<dbReference type="AlphaFoldDB" id="A0A3E0WT95"/>
<dbReference type="OrthoDB" id="6339140at2"/>
<organism evidence="2 3">
    <name type="scientific">Alkalilimnicola ehrlichii</name>
    <dbReference type="NCBI Taxonomy" id="351052"/>
    <lineage>
        <taxon>Bacteria</taxon>
        <taxon>Pseudomonadati</taxon>
        <taxon>Pseudomonadota</taxon>
        <taxon>Gammaproteobacteria</taxon>
        <taxon>Chromatiales</taxon>
        <taxon>Ectothiorhodospiraceae</taxon>
        <taxon>Alkalilimnicola</taxon>
    </lineage>
</organism>
<dbReference type="Proteomes" id="UP000256763">
    <property type="component" value="Unassembled WGS sequence"/>
</dbReference>
<dbReference type="InterPro" id="IPR046864">
    <property type="entry name" value="VasX_N"/>
</dbReference>
<name>A0A3E0WT95_9GAMM</name>
<feature type="domain" description="Toxin VasX N-terminal region" evidence="1">
    <location>
        <begin position="30"/>
        <end position="170"/>
    </location>
</feature>
<reference evidence="3" key="1">
    <citation type="submission" date="2017-05" db="EMBL/GenBank/DDBJ databases">
        <authorList>
            <person name="Sharma S."/>
            <person name="Sidhu C."/>
            <person name="Pinnaka A.K."/>
        </authorList>
    </citation>
    <scope>NUCLEOTIDE SEQUENCE [LARGE SCALE GENOMIC DNA]</scope>
    <source>
        <strain evidence="3">AK93</strain>
    </source>
</reference>
<dbReference type="RefSeq" id="WP_116304251.1">
    <property type="nucleotide sequence ID" value="NZ_NFZV01000048.1"/>
</dbReference>
<protein>
    <recommendedName>
        <fullName evidence="1">Toxin VasX N-terminal region domain-containing protein</fullName>
    </recommendedName>
</protein>
<evidence type="ECO:0000259" key="1">
    <source>
        <dbReference type="Pfam" id="PF20249"/>
    </source>
</evidence>
<evidence type="ECO:0000313" key="2">
    <source>
        <dbReference type="EMBL" id="RFA35187.1"/>
    </source>
</evidence>
<accession>A0A3E0WT95</accession>